<dbReference type="Proteomes" id="UP001355056">
    <property type="component" value="Unassembled WGS sequence"/>
</dbReference>
<gene>
    <name evidence="2" type="ORF">SNE34_09860</name>
</gene>
<dbReference type="InterPro" id="IPR000073">
    <property type="entry name" value="AB_hydrolase_1"/>
</dbReference>
<evidence type="ECO:0000313" key="2">
    <source>
        <dbReference type="EMBL" id="MEG3184315.1"/>
    </source>
</evidence>
<name>A0ABU7YZC1_9GAMM</name>
<accession>A0ABU7YZC1</accession>
<keyword evidence="3" id="KW-1185">Reference proteome</keyword>
<protein>
    <submittedName>
        <fullName evidence="2">Alpha/beta hydrolase</fullName>
    </submittedName>
</protein>
<dbReference type="Gene3D" id="3.40.50.1820">
    <property type="entry name" value="alpha/beta hydrolase"/>
    <property type="match status" value="1"/>
</dbReference>
<dbReference type="RefSeq" id="WP_332616812.1">
    <property type="nucleotide sequence ID" value="NZ_JAXGFP010000004.1"/>
</dbReference>
<comment type="caution">
    <text evidence="2">The sequence shown here is derived from an EMBL/GenBank/DDBJ whole genome shotgun (WGS) entry which is preliminary data.</text>
</comment>
<sequence>MTQVKWAAQMRHSSHGCTRGSPDRVSRDMMPIGYTGHDGWPLIAFIPEDAPPEAPVLVLMHGGGPDHRSLVPLARRLAGSAHVILPDIRGYGRSVCGAPARHTWAQYAQDVIALLDHLGVHRALIGGAGLGTTISLRTVLANPERVAGLVLISLEDIEDDAAKQAEIAFMEAFAARVRADGLAAAWNPILPHLSPVIGAMVREALPHADPASAAAAAAIGYDRAFDSIDELLAIDVPTLIIPGADWRHPAGLAKQLAEALPNGRLAEVGMSTDLLTTDDFGRVFAPVIQTFLIEFSDIFSNIKS</sequence>
<dbReference type="Pfam" id="PF00561">
    <property type="entry name" value="Abhydrolase_1"/>
    <property type="match status" value="1"/>
</dbReference>
<dbReference type="GO" id="GO:0016787">
    <property type="term" value="F:hydrolase activity"/>
    <property type="evidence" value="ECO:0007669"/>
    <property type="project" value="UniProtKB-KW"/>
</dbReference>
<dbReference type="EMBL" id="JAXGFP010000004">
    <property type="protein sequence ID" value="MEG3184315.1"/>
    <property type="molecule type" value="Genomic_DNA"/>
</dbReference>
<dbReference type="InterPro" id="IPR029058">
    <property type="entry name" value="AB_hydrolase_fold"/>
</dbReference>
<feature type="domain" description="AB hydrolase-1" evidence="1">
    <location>
        <begin position="55"/>
        <end position="262"/>
    </location>
</feature>
<evidence type="ECO:0000259" key="1">
    <source>
        <dbReference type="Pfam" id="PF00561"/>
    </source>
</evidence>
<organism evidence="2 3">
    <name type="scientific">Novilysobacter erysipheiresistens</name>
    <dbReference type="NCBI Taxonomy" id="1749332"/>
    <lineage>
        <taxon>Bacteria</taxon>
        <taxon>Pseudomonadati</taxon>
        <taxon>Pseudomonadota</taxon>
        <taxon>Gammaproteobacteria</taxon>
        <taxon>Lysobacterales</taxon>
        <taxon>Lysobacteraceae</taxon>
        <taxon>Novilysobacter</taxon>
    </lineage>
</organism>
<dbReference type="PANTHER" id="PTHR43798:SF33">
    <property type="entry name" value="HYDROLASE, PUTATIVE (AFU_ORTHOLOGUE AFUA_2G14860)-RELATED"/>
    <property type="match status" value="1"/>
</dbReference>
<evidence type="ECO:0000313" key="3">
    <source>
        <dbReference type="Proteomes" id="UP001355056"/>
    </source>
</evidence>
<dbReference type="PANTHER" id="PTHR43798">
    <property type="entry name" value="MONOACYLGLYCEROL LIPASE"/>
    <property type="match status" value="1"/>
</dbReference>
<dbReference type="SUPFAM" id="SSF53474">
    <property type="entry name" value="alpha/beta-Hydrolases"/>
    <property type="match status" value="1"/>
</dbReference>
<proteinExistence type="predicted"/>
<keyword evidence="2" id="KW-0378">Hydrolase</keyword>
<reference evidence="2 3" key="1">
    <citation type="journal article" date="2016" name="Int. J. Syst. Evol. Microbiol.">
        <title>Lysobacter erysipheiresistens sp. nov., an antagonist of powdery mildew, isolated from tobacco-cultivated soil.</title>
        <authorList>
            <person name="Xie B."/>
            <person name="Li T."/>
            <person name="Lin X."/>
            <person name="Wang C.J."/>
            <person name="Chen Y.J."/>
            <person name="Liu W.J."/>
            <person name="Zhao Z.W."/>
        </authorList>
    </citation>
    <scope>NUCLEOTIDE SEQUENCE [LARGE SCALE GENOMIC DNA]</scope>
    <source>
        <strain evidence="2 3">RS-LYSO-3</strain>
    </source>
</reference>
<dbReference type="InterPro" id="IPR050266">
    <property type="entry name" value="AB_hydrolase_sf"/>
</dbReference>